<evidence type="ECO:0000256" key="2">
    <source>
        <dbReference type="ARBA" id="ARBA00001947"/>
    </source>
</evidence>
<comment type="cofactor">
    <cofactor evidence="2">
        <name>Zn(2+)</name>
        <dbReference type="ChEBI" id="CHEBI:29105"/>
    </cofactor>
</comment>
<dbReference type="InterPro" id="IPR001261">
    <property type="entry name" value="ArgE/DapE_CS"/>
</dbReference>
<dbReference type="AlphaFoldDB" id="A0A2K9NKF5"/>
<evidence type="ECO:0000256" key="9">
    <source>
        <dbReference type="ARBA" id="ARBA00022833"/>
    </source>
</evidence>
<accession>A0A2K9NKF5</accession>
<evidence type="ECO:0000256" key="5">
    <source>
        <dbReference type="ARBA" id="ARBA00011921"/>
    </source>
</evidence>
<dbReference type="KEGG" id="ncb:C0V82_24770"/>
<dbReference type="Pfam" id="PF01546">
    <property type="entry name" value="Peptidase_M20"/>
    <property type="match status" value="1"/>
</dbReference>
<dbReference type="InterPro" id="IPR002933">
    <property type="entry name" value="Peptidase_M20"/>
</dbReference>
<dbReference type="NCBIfam" id="TIGR01910">
    <property type="entry name" value="DapE-ArgE"/>
    <property type="match status" value="1"/>
</dbReference>
<geneLocation type="plasmid" evidence="12 13">
    <name>unnamed1</name>
</geneLocation>
<dbReference type="EMBL" id="CP025613">
    <property type="protein sequence ID" value="AUN33557.1"/>
    <property type="molecule type" value="Genomic_DNA"/>
</dbReference>
<dbReference type="Gene3D" id="3.30.70.360">
    <property type="match status" value="1"/>
</dbReference>
<gene>
    <name evidence="12" type="ORF">C0V82_24770</name>
</gene>
<protein>
    <recommendedName>
        <fullName evidence="6">Probable succinyl-diaminopimelate desuccinylase</fullName>
        <ecNumber evidence="5">3.5.1.18</ecNumber>
    </recommendedName>
</protein>
<dbReference type="GO" id="GO:0009014">
    <property type="term" value="F:succinyl-diaminopimelate desuccinylase activity"/>
    <property type="evidence" value="ECO:0007669"/>
    <property type="project" value="UniProtKB-EC"/>
</dbReference>
<organism evidence="12 13">
    <name type="scientific">Niveispirillum cyanobacteriorum</name>
    <dbReference type="NCBI Taxonomy" id="1612173"/>
    <lineage>
        <taxon>Bacteria</taxon>
        <taxon>Pseudomonadati</taxon>
        <taxon>Pseudomonadota</taxon>
        <taxon>Alphaproteobacteria</taxon>
        <taxon>Rhodospirillales</taxon>
        <taxon>Azospirillaceae</taxon>
        <taxon>Niveispirillum</taxon>
    </lineage>
</organism>
<evidence type="ECO:0000313" key="12">
    <source>
        <dbReference type="EMBL" id="AUN33557.1"/>
    </source>
</evidence>
<dbReference type="PANTHER" id="PTHR43808">
    <property type="entry name" value="ACETYLORNITHINE DEACETYLASE"/>
    <property type="match status" value="1"/>
</dbReference>
<dbReference type="InterPro" id="IPR011650">
    <property type="entry name" value="Peptidase_M20_dimer"/>
</dbReference>
<sequence length="382" mass="40855">MTHPVLSILSDLIAIPSTFPPGDTAAICTYAADRLEKVGYKVQVLHRDRPQIANVVAEWAGAAPGPTLMFNAHADTVGIGERAMWETEPLVATVIDGRVHGLGAGNCKGSMAAQLWLAEQVARRGGPARGKIVFTFCGDEENLGPDGAFYLREIGAVKPDMLVVGTQTENQLITAERGVMWVEVTARGKSAHAGNPAAGDNAILRLMRVMTHIDGVMAERLRDRKVGEQQSTMNIGIFRGGENTNVVPNLARVEIDRRLLPEEKIVEAFAEIEALVLAHPEAEHLSCRLLTGTNGFRAPHDGPLVSALCASIEAVTGAPARFLKDTGASDGRYFADDGIEIVNFGPGAGWQGHKANEYVPLDELVAATAILEGVVEKLFNSI</sequence>
<keyword evidence="7" id="KW-0479">Metal-binding</keyword>
<dbReference type="GO" id="GO:0009089">
    <property type="term" value="P:lysine biosynthetic process via diaminopimelate"/>
    <property type="evidence" value="ECO:0007669"/>
    <property type="project" value="UniProtKB-UniPathway"/>
</dbReference>
<dbReference type="SUPFAM" id="SSF53187">
    <property type="entry name" value="Zn-dependent exopeptidases"/>
    <property type="match status" value="1"/>
</dbReference>
<dbReference type="RefSeq" id="WP_102115067.1">
    <property type="nucleotide sequence ID" value="NZ_BMGN01000001.1"/>
</dbReference>
<dbReference type="InterPro" id="IPR050072">
    <property type="entry name" value="Peptidase_M20A"/>
</dbReference>
<dbReference type="GO" id="GO:0046872">
    <property type="term" value="F:metal ion binding"/>
    <property type="evidence" value="ECO:0007669"/>
    <property type="project" value="UniProtKB-KW"/>
</dbReference>
<comment type="cofactor">
    <cofactor evidence="1">
        <name>Co(2+)</name>
        <dbReference type="ChEBI" id="CHEBI:48828"/>
    </cofactor>
</comment>
<comment type="catalytic activity">
    <reaction evidence="11">
        <text>N-succinyl-(2S,6S)-2,6-diaminopimelate + H2O = (2S,6S)-2,6-diaminopimelate + succinate</text>
        <dbReference type="Rhea" id="RHEA:22608"/>
        <dbReference type="ChEBI" id="CHEBI:15377"/>
        <dbReference type="ChEBI" id="CHEBI:30031"/>
        <dbReference type="ChEBI" id="CHEBI:57609"/>
        <dbReference type="ChEBI" id="CHEBI:58087"/>
        <dbReference type="EC" id="3.5.1.18"/>
    </reaction>
</comment>
<dbReference type="InterPro" id="IPR036264">
    <property type="entry name" value="Bact_exopeptidase_dim_dom"/>
</dbReference>
<dbReference type="SUPFAM" id="SSF55031">
    <property type="entry name" value="Bacterial exopeptidase dimerisation domain"/>
    <property type="match status" value="1"/>
</dbReference>
<evidence type="ECO:0000256" key="1">
    <source>
        <dbReference type="ARBA" id="ARBA00001941"/>
    </source>
</evidence>
<dbReference type="Gene3D" id="3.40.630.10">
    <property type="entry name" value="Zn peptidases"/>
    <property type="match status" value="2"/>
</dbReference>
<keyword evidence="8" id="KW-0378">Hydrolase</keyword>
<dbReference type="InterPro" id="IPR010182">
    <property type="entry name" value="ArgE/DapE"/>
</dbReference>
<proteinExistence type="inferred from homology"/>
<comment type="similarity">
    <text evidence="4">Belongs to the peptidase M20A family.</text>
</comment>
<evidence type="ECO:0000256" key="4">
    <source>
        <dbReference type="ARBA" id="ARBA00006247"/>
    </source>
</evidence>
<evidence type="ECO:0000256" key="7">
    <source>
        <dbReference type="ARBA" id="ARBA00022723"/>
    </source>
</evidence>
<dbReference type="OrthoDB" id="9809784at2"/>
<keyword evidence="13" id="KW-1185">Reference proteome</keyword>
<evidence type="ECO:0000256" key="6">
    <source>
        <dbReference type="ARBA" id="ARBA00016853"/>
    </source>
</evidence>
<evidence type="ECO:0000256" key="3">
    <source>
        <dbReference type="ARBA" id="ARBA00005130"/>
    </source>
</evidence>
<evidence type="ECO:0000256" key="8">
    <source>
        <dbReference type="ARBA" id="ARBA00022801"/>
    </source>
</evidence>
<keyword evidence="9" id="KW-0862">Zinc</keyword>
<evidence type="ECO:0000256" key="10">
    <source>
        <dbReference type="ARBA" id="ARBA00023285"/>
    </source>
</evidence>
<dbReference type="Proteomes" id="UP000234752">
    <property type="component" value="Plasmid unnamed1"/>
</dbReference>
<dbReference type="UniPathway" id="UPA00034">
    <property type="reaction ID" value="UER00021"/>
</dbReference>
<keyword evidence="10" id="KW-0170">Cobalt</keyword>
<evidence type="ECO:0000313" key="13">
    <source>
        <dbReference type="Proteomes" id="UP000234752"/>
    </source>
</evidence>
<dbReference type="Pfam" id="PF07687">
    <property type="entry name" value="M20_dimer"/>
    <property type="match status" value="1"/>
</dbReference>
<dbReference type="PROSITE" id="PS00758">
    <property type="entry name" value="ARGE_DAPE_CPG2_1"/>
    <property type="match status" value="1"/>
</dbReference>
<reference evidence="12 13" key="1">
    <citation type="submission" date="2017-12" db="EMBL/GenBank/DDBJ databases">
        <title>Genomes of bacteria within cyanobacterial aggregates.</title>
        <authorList>
            <person name="Cai H."/>
        </authorList>
    </citation>
    <scope>NUCLEOTIDE SEQUENCE [LARGE SCALE GENOMIC DNA]</scope>
    <source>
        <strain evidence="12 13">TH16</strain>
        <plasmid evidence="12 13">unnamed1</plasmid>
    </source>
</reference>
<keyword evidence="12" id="KW-0614">Plasmid</keyword>
<evidence type="ECO:0000256" key="11">
    <source>
        <dbReference type="ARBA" id="ARBA00051301"/>
    </source>
</evidence>
<name>A0A2K9NKF5_9PROT</name>
<comment type="pathway">
    <text evidence="3">Amino-acid biosynthesis; L-lysine biosynthesis via DAP pathway; LL-2,6-diaminopimelate from (S)-tetrahydrodipicolinate (succinylase route): step 3/3.</text>
</comment>
<dbReference type="EC" id="3.5.1.18" evidence="5"/>